<dbReference type="AlphaFoldDB" id="A0A1Y1XJK3"/>
<evidence type="ECO:0000256" key="1">
    <source>
        <dbReference type="SAM" id="MobiDB-lite"/>
    </source>
</evidence>
<dbReference type="InParanoid" id="A0A1Y1XJK3"/>
<keyword evidence="4" id="KW-1185">Reference proteome</keyword>
<dbReference type="EMBL" id="MCFE01000289">
    <property type="protein sequence ID" value="ORX92167.1"/>
    <property type="molecule type" value="Genomic_DNA"/>
</dbReference>
<sequence length="106" mass="12807">MGNSYQKRIAELERLERESKEKEKRRVESPPLDLQELDLTTHFMEHFSESESNLHYEEPTERMLRRFQQAIENRHFHQQLLISQAVLRSRIRHRLEVSGVWSNHAA</sequence>
<protein>
    <submittedName>
        <fullName evidence="2">Uncharacterized protein</fullName>
    </submittedName>
</protein>
<organism evidence="2 4">
    <name type="scientific">Basidiobolus meristosporus CBS 931.73</name>
    <dbReference type="NCBI Taxonomy" id="1314790"/>
    <lineage>
        <taxon>Eukaryota</taxon>
        <taxon>Fungi</taxon>
        <taxon>Fungi incertae sedis</taxon>
        <taxon>Zoopagomycota</taxon>
        <taxon>Entomophthoromycotina</taxon>
        <taxon>Basidiobolomycetes</taxon>
        <taxon>Basidiobolales</taxon>
        <taxon>Basidiobolaceae</taxon>
        <taxon>Basidiobolus</taxon>
    </lineage>
</organism>
<gene>
    <name evidence="3" type="ORF">K493DRAFT_316760</name>
    <name evidence="2" type="ORF">K493DRAFT_319893</name>
</gene>
<comment type="caution">
    <text evidence="2">The sequence shown here is derived from an EMBL/GenBank/DDBJ whole genome shotgun (WGS) entry which is preliminary data.</text>
</comment>
<dbReference type="Proteomes" id="UP000193498">
    <property type="component" value="Unassembled WGS sequence"/>
</dbReference>
<feature type="compositionally biased region" description="Basic and acidic residues" evidence="1">
    <location>
        <begin position="11"/>
        <end position="28"/>
    </location>
</feature>
<evidence type="ECO:0000313" key="2">
    <source>
        <dbReference type="EMBL" id="ORX85882.1"/>
    </source>
</evidence>
<name>A0A1Y1XJK3_9FUNG</name>
<evidence type="ECO:0000313" key="3">
    <source>
        <dbReference type="EMBL" id="ORX92167.1"/>
    </source>
</evidence>
<feature type="region of interest" description="Disordered" evidence="1">
    <location>
        <begin position="11"/>
        <end position="31"/>
    </location>
</feature>
<reference evidence="2 4" key="1">
    <citation type="submission" date="2016-07" db="EMBL/GenBank/DDBJ databases">
        <title>Pervasive Adenine N6-methylation of Active Genes in Fungi.</title>
        <authorList>
            <consortium name="DOE Joint Genome Institute"/>
            <person name="Mondo S.J."/>
            <person name="Dannebaum R.O."/>
            <person name="Kuo R.C."/>
            <person name="Labutti K."/>
            <person name="Haridas S."/>
            <person name="Kuo A."/>
            <person name="Salamov A."/>
            <person name="Ahrendt S.R."/>
            <person name="Lipzen A."/>
            <person name="Sullivan W."/>
            <person name="Andreopoulos W.B."/>
            <person name="Clum A."/>
            <person name="Lindquist E."/>
            <person name="Daum C."/>
            <person name="Ramamoorthy G.K."/>
            <person name="Gryganskyi A."/>
            <person name="Culley D."/>
            <person name="Magnuson J.K."/>
            <person name="James T.Y."/>
            <person name="O'Malley M.A."/>
            <person name="Stajich J.E."/>
            <person name="Spatafora J.W."/>
            <person name="Visel A."/>
            <person name="Grigoriev I.V."/>
        </authorList>
    </citation>
    <scope>NUCLEOTIDE SEQUENCE [LARGE SCALE GENOMIC DNA]</scope>
    <source>
        <strain evidence="2 4">CBS 931.73</strain>
    </source>
</reference>
<accession>A0A1Y1XJK3</accession>
<proteinExistence type="predicted"/>
<evidence type="ECO:0000313" key="4">
    <source>
        <dbReference type="Proteomes" id="UP000193498"/>
    </source>
</evidence>
<dbReference type="EMBL" id="MCFE01000583">
    <property type="protein sequence ID" value="ORX85882.1"/>
    <property type="molecule type" value="Genomic_DNA"/>
</dbReference>